<dbReference type="RefSeq" id="WP_014103310.1">
    <property type="nucleotide sequence ID" value="NC_016026.1"/>
</dbReference>
<dbReference type="AlphaFoldDB" id="G2KSU2"/>
<dbReference type="PROSITE" id="PS50943">
    <property type="entry name" value="HTH_CROC1"/>
    <property type="match status" value="1"/>
</dbReference>
<dbReference type="InterPro" id="IPR001387">
    <property type="entry name" value="Cro/C1-type_HTH"/>
</dbReference>
<dbReference type="InterPro" id="IPR013430">
    <property type="entry name" value="Toxin_antidote_HigA"/>
</dbReference>
<keyword evidence="4" id="KW-1185">Reference proteome</keyword>
<dbReference type="KEGG" id="mai:MICA_1775"/>
<dbReference type="GO" id="GO:0003677">
    <property type="term" value="F:DNA binding"/>
    <property type="evidence" value="ECO:0007669"/>
    <property type="project" value="UniProtKB-KW"/>
</dbReference>
<reference evidence="3 4" key="1">
    <citation type="journal article" date="2011" name="BMC Genomics">
        <title>Genomic insights into an obligate epibiotic bacterial predator: Micavibrio aeruginosavorus ARL-13.</title>
        <authorList>
            <person name="Wang Z."/>
            <person name="Kadouri D."/>
            <person name="Wu M."/>
        </authorList>
    </citation>
    <scope>NUCLEOTIDE SEQUENCE [LARGE SCALE GENOMIC DNA]</scope>
    <source>
        <strain evidence="3 4">ARL-13</strain>
    </source>
</reference>
<dbReference type="InterPro" id="IPR010982">
    <property type="entry name" value="Lambda_DNA-bd_dom_sf"/>
</dbReference>
<gene>
    <name evidence="3" type="ordered locus">MICA_1775</name>
</gene>
<evidence type="ECO:0000313" key="3">
    <source>
        <dbReference type="EMBL" id="AEP10087.1"/>
    </source>
</evidence>
<dbReference type="HOGENOM" id="CLU_140230_5_2_5"/>
<keyword evidence="1" id="KW-0238">DNA-binding</keyword>
<dbReference type="PANTHER" id="PTHR36924">
    <property type="entry name" value="ANTITOXIN HIGA-1"/>
    <property type="match status" value="1"/>
</dbReference>
<accession>G2KSU2</accession>
<dbReference type="Pfam" id="PF01381">
    <property type="entry name" value="HTH_3"/>
    <property type="match status" value="1"/>
</dbReference>
<protein>
    <submittedName>
        <fullName evidence="3">Addiction module antidote protein, HigA family</fullName>
    </submittedName>
</protein>
<evidence type="ECO:0000259" key="2">
    <source>
        <dbReference type="PROSITE" id="PS50943"/>
    </source>
</evidence>
<feature type="domain" description="HTH cro/C1-type" evidence="2">
    <location>
        <begin position="29"/>
        <end position="69"/>
    </location>
</feature>
<dbReference type="PANTHER" id="PTHR36924:SF1">
    <property type="entry name" value="ANTITOXIN HIGA-1"/>
    <property type="match status" value="1"/>
</dbReference>
<evidence type="ECO:0000256" key="1">
    <source>
        <dbReference type="ARBA" id="ARBA00023125"/>
    </source>
</evidence>
<dbReference type="Proteomes" id="UP000009286">
    <property type="component" value="Chromosome"/>
</dbReference>
<dbReference type="CDD" id="cd00093">
    <property type="entry name" value="HTH_XRE"/>
    <property type="match status" value="1"/>
</dbReference>
<evidence type="ECO:0000313" key="4">
    <source>
        <dbReference type="Proteomes" id="UP000009286"/>
    </source>
</evidence>
<name>G2KSU2_MICAA</name>
<sequence>MAKMIELTHPGVMLKEDFLDGMGIRPATLAKAIGVDRGAVSKILAGERDISADMSLRLGLFFGQSEGFWFNLQKDYDLRTAKRDRLALYKKTIRPYAVSA</sequence>
<dbReference type="Gene3D" id="1.10.260.40">
    <property type="entry name" value="lambda repressor-like DNA-binding domains"/>
    <property type="match status" value="1"/>
</dbReference>
<dbReference type="NCBIfam" id="TIGR02607">
    <property type="entry name" value="antidote_HigA"/>
    <property type="match status" value="1"/>
</dbReference>
<proteinExistence type="predicted"/>
<dbReference type="eggNOG" id="COG3093">
    <property type="taxonomic scope" value="Bacteria"/>
</dbReference>
<dbReference type="OrthoDB" id="3174593at2"/>
<dbReference type="SUPFAM" id="SSF47413">
    <property type="entry name" value="lambda repressor-like DNA-binding domains"/>
    <property type="match status" value="1"/>
</dbReference>
<dbReference type="EMBL" id="CP002382">
    <property type="protein sequence ID" value="AEP10087.1"/>
    <property type="molecule type" value="Genomic_DNA"/>
</dbReference>
<organism evidence="3 4">
    <name type="scientific">Micavibrio aeruginosavorus (strain ARL-13)</name>
    <dbReference type="NCBI Taxonomy" id="856793"/>
    <lineage>
        <taxon>Bacteria</taxon>
        <taxon>Pseudomonadati</taxon>
        <taxon>Bdellovibrionota</taxon>
        <taxon>Bdellovibrionia</taxon>
        <taxon>Bdellovibrionales</taxon>
        <taxon>Pseudobdellovibrionaceae</taxon>
        <taxon>Micavibrio</taxon>
    </lineage>
</organism>